<feature type="region of interest" description="Disordered" evidence="1">
    <location>
        <begin position="1462"/>
        <end position="1530"/>
    </location>
</feature>
<feature type="region of interest" description="Disordered" evidence="1">
    <location>
        <begin position="1335"/>
        <end position="1442"/>
    </location>
</feature>
<proteinExistence type="predicted"/>
<accession>A0A9X0CKL6</accession>
<feature type="compositionally biased region" description="Polar residues" evidence="1">
    <location>
        <begin position="758"/>
        <end position="769"/>
    </location>
</feature>
<dbReference type="InterPro" id="IPR037277">
    <property type="entry name" value="Granulin_sf"/>
</dbReference>
<feature type="region of interest" description="Disordered" evidence="1">
    <location>
        <begin position="1148"/>
        <end position="1188"/>
    </location>
</feature>
<feature type="compositionally biased region" description="Polar residues" evidence="1">
    <location>
        <begin position="1177"/>
        <end position="1188"/>
    </location>
</feature>
<sequence length="1603" mass="177206">MAFSYNRANKWNQLRRRQNIYDGSDYDWEGYPVEDTPTWPPDYNSWPQTATQAPPQVLPQVPQLEPTQAPFQEPYQEPYQAPFQPTYHVPTAVPTQMGVPYGSQLLSQTRPSFSPSQAQIWPPRVKPKKYMKLPIKLEARNALRVCSPGPPLGVNPLFRNCLVIGDSISLGYLTTVKGQLQGLCQVQHAPFAKGSGAVDSRYGLQCLSMMLSTTALEPTSYDAIVFNFGMHDINYSKMFPEEFVSLEEYGQNLMKIKELLLESGAQVAFALTTPVPIAGRRNERVVAYNKEARRVMEDGKRVEIVDLHSAVIHECGEPPYQTCSIMKRPRDVHFNPKGNKLLGVKVGATFRSLLSKTKPRGNFSPPKAPELSAREGLASSYLHDDTSSFCPDMVTRCPPLTTCCENLLSLTGYGCCMEPDAVNCPDNWHCCSRGSHCSPDCNFRSCKCLFPSAHPAAEAELNKEAKGNKTKSKSQHGSHSVGGKPAKEAKDKKVVHKADKKKNKKNHKEIKDKGTKKSPKKASGKSKHKLKMKDKDHKQSLKEKGRKKTHKAKENGSKSGKLEKLKKIKAIQKMNKHVVRAHKTHQKTNFHPTTKQHWVTMFNESLGALKKHKPNIKFSHTWGKRKHQKLTYKSNGNKNNRLRETDASMADELNHLIVNHRKAKLRTRLKLRVDGHVKHLHDRHRHVHGRHRHSKHKHMHGRHRHIHGRHRNGLLDQREPSKRKKQKETTIHPTGTRNISKQHNSKFFMRNKKPAHGTNASNTMKNHSSGHTEKALGPQNASNTMKTNPSGYTEKALVHGNRITVNVFNNLRQALHEKVLAKENVSLGLNSPISQNGKNVENLTDVATKNTTEDLEKSKSDSRLKTETTTGPMEHYQRTSLKEQDININLKKISDNSSNASTNMSDRPQISNPSSVGITSITKGGELNNSVTVNASNVVIKGKSLNTDGGESRGHSLINFKPNTTHSDIDEITARQNQNKLKVVGKDVNGTKQILATNGAKNFSNADIDRRTDGVASGSELEADIDEYSIGSASGFETSTSVSGDHVDSDDSNIHERIKVFLGGENTERSTNDLEKYEAIKGLLSMDSSPVVEGSTNAGDSLYKTSSLTNADAESDAVTSSGSEESGSGHRFGDEVIKGLPLMDSSSVVEGSKNVGDASYKTSSLTNVNAESDEAETTGSSSFDTLSQEPDSGLHFGGESITVLPSMDSSPVAEGSTNEGDGLYKPSLLTNVDVESDAVTSSGSEEFSGSGLHFGDEVIKGLPLMDLSPEVESPTHIGDALHKTSSLTNIDAKSDKAETKNGFEESGSGLHFGGEGIKGLPSMEFSPVLESSTNVDDGLYRASSSTNVDVESDETEITSGSGFETLSDESDSGLHFEGEDDNDETRDVEEKMSYSSDRDDINESGMFPSSRTTSFKQNLKRVGDEQSVEHQNEDFFRGSSPDISQRRYNDWDDVTDAYSGFESGHYESSTDEWGSGEYGSSSESLPIQVNPSSVKNHTTANTSNDADSLYQNGGDVDRERNKNEMASGEDTNLERRNQIHGSITGNQKRHSEEKRFRIKSLRRKPTGKAKAVENNDFMSWEDKELRQLLYWLSTNDTEPKQPV</sequence>
<feature type="region of interest" description="Disordered" evidence="1">
    <location>
        <begin position="1295"/>
        <end position="1315"/>
    </location>
</feature>
<feature type="region of interest" description="Disordered" evidence="1">
    <location>
        <begin position="622"/>
        <end position="641"/>
    </location>
</feature>
<feature type="compositionally biased region" description="Acidic residues" evidence="1">
    <location>
        <begin position="1378"/>
        <end position="1387"/>
    </location>
</feature>
<evidence type="ECO:0000313" key="3">
    <source>
        <dbReference type="Proteomes" id="UP001163046"/>
    </source>
</evidence>
<feature type="compositionally biased region" description="Basic residues" evidence="1">
    <location>
        <begin position="493"/>
        <end position="508"/>
    </location>
</feature>
<name>A0A9X0CKL6_9CNID</name>
<feature type="compositionally biased region" description="Polar residues" evidence="1">
    <location>
        <begin position="779"/>
        <end position="791"/>
    </location>
</feature>
<organism evidence="2 3">
    <name type="scientific">Desmophyllum pertusum</name>
    <dbReference type="NCBI Taxonomy" id="174260"/>
    <lineage>
        <taxon>Eukaryota</taxon>
        <taxon>Metazoa</taxon>
        <taxon>Cnidaria</taxon>
        <taxon>Anthozoa</taxon>
        <taxon>Hexacorallia</taxon>
        <taxon>Scleractinia</taxon>
        <taxon>Caryophylliina</taxon>
        <taxon>Caryophylliidae</taxon>
        <taxon>Desmophyllum</taxon>
    </lineage>
</organism>
<feature type="compositionally biased region" description="Polar residues" evidence="1">
    <location>
        <begin position="1407"/>
        <end position="1417"/>
    </location>
</feature>
<feature type="compositionally biased region" description="Basic and acidic residues" evidence="1">
    <location>
        <begin position="1388"/>
        <end position="1401"/>
    </location>
</feature>
<feature type="compositionally biased region" description="Polar residues" evidence="1">
    <location>
        <begin position="895"/>
        <end position="915"/>
    </location>
</feature>
<keyword evidence="3" id="KW-1185">Reference proteome</keyword>
<feature type="compositionally biased region" description="Basic and acidic residues" evidence="1">
    <location>
        <begin position="851"/>
        <end position="866"/>
    </location>
</feature>
<dbReference type="InterPro" id="IPR036514">
    <property type="entry name" value="SGNH_hydro_sf"/>
</dbReference>
<dbReference type="Gene3D" id="2.10.25.160">
    <property type="entry name" value="Granulin"/>
    <property type="match status" value="1"/>
</dbReference>
<feature type="region of interest" description="Disordered" evidence="1">
    <location>
        <begin position="894"/>
        <end position="915"/>
    </location>
</feature>
<dbReference type="OrthoDB" id="5986606at2759"/>
<protein>
    <submittedName>
        <fullName evidence="2">Uncharacterized protein</fullName>
    </submittedName>
</protein>
<dbReference type="SUPFAM" id="SSF52266">
    <property type="entry name" value="SGNH hydrolase"/>
    <property type="match status" value="1"/>
</dbReference>
<dbReference type="Gene3D" id="3.40.50.1110">
    <property type="entry name" value="SGNH hydrolase"/>
    <property type="match status" value="1"/>
</dbReference>
<feature type="region of interest" description="Disordered" evidence="1">
    <location>
        <begin position="751"/>
        <end position="791"/>
    </location>
</feature>
<feature type="compositionally biased region" description="Low complexity" evidence="1">
    <location>
        <begin position="1472"/>
        <end position="1484"/>
    </location>
</feature>
<feature type="compositionally biased region" description="Basic residues" evidence="1">
    <location>
        <begin position="679"/>
        <end position="712"/>
    </location>
</feature>
<comment type="caution">
    <text evidence="2">The sequence shown here is derived from an EMBL/GenBank/DDBJ whole genome shotgun (WGS) entry which is preliminary data.</text>
</comment>
<feature type="compositionally biased region" description="Basic and acidic residues" evidence="1">
    <location>
        <begin position="533"/>
        <end position="543"/>
    </location>
</feature>
<feature type="compositionally biased region" description="Basic and acidic residues" evidence="1">
    <location>
        <begin position="552"/>
        <end position="561"/>
    </location>
</feature>
<feature type="region of interest" description="Disordered" evidence="1">
    <location>
        <begin position="460"/>
        <end position="561"/>
    </location>
</feature>
<feature type="region of interest" description="Disordered" evidence="1">
    <location>
        <begin position="679"/>
        <end position="739"/>
    </location>
</feature>
<feature type="region of interest" description="Disordered" evidence="1">
    <location>
        <begin position="1110"/>
        <end position="1134"/>
    </location>
</feature>
<feature type="compositionally biased region" description="Basic residues" evidence="1">
    <location>
        <begin position="516"/>
        <end position="532"/>
    </location>
</feature>
<evidence type="ECO:0000313" key="2">
    <source>
        <dbReference type="EMBL" id="KAJ7361927.1"/>
    </source>
</evidence>
<dbReference type="EMBL" id="MU827308">
    <property type="protein sequence ID" value="KAJ7361927.1"/>
    <property type="molecule type" value="Genomic_DNA"/>
</dbReference>
<reference evidence="2" key="1">
    <citation type="submission" date="2023-01" db="EMBL/GenBank/DDBJ databases">
        <title>Genome assembly of the deep-sea coral Lophelia pertusa.</title>
        <authorList>
            <person name="Herrera S."/>
            <person name="Cordes E."/>
        </authorList>
    </citation>
    <scope>NUCLEOTIDE SEQUENCE</scope>
    <source>
        <strain evidence="2">USNM1676648</strain>
        <tissue evidence="2">Polyp</tissue>
    </source>
</reference>
<dbReference type="CDD" id="cd00229">
    <property type="entry name" value="SGNH_hydrolase"/>
    <property type="match status" value="1"/>
</dbReference>
<feature type="compositionally biased region" description="Polar residues" evidence="1">
    <location>
        <begin position="1485"/>
        <end position="1511"/>
    </location>
</feature>
<dbReference type="Proteomes" id="UP001163046">
    <property type="component" value="Unassembled WGS sequence"/>
</dbReference>
<feature type="region of interest" description="Disordered" evidence="1">
    <location>
        <begin position="849"/>
        <end position="871"/>
    </location>
</feature>
<feature type="compositionally biased region" description="Polar residues" evidence="1">
    <location>
        <begin position="1160"/>
        <end position="1170"/>
    </location>
</feature>
<gene>
    <name evidence="2" type="ORF">OS493_014574</name>
</gene>
<feature type="compositionally biased region" description="Basic and acidic residues" evidence="1">
    <location>
        <begin position="1421"/>
        <end position="1436"/>
    </location>
</feature>
<evidence type="ECO:0000256" key="1">
    <source>
        <dbReference type="SAM" id="MobiDB-lite"/>
    </source>
</evidence>